<dbReference type="InterPro" id="IPR029063">
    <property type="entry name" value="SAM-dependent_MTases_sf"/>
</dbReference>
<protein>
    <submittedName>
        <fullName evidence="1">Uncharacterized protein</fullName>
    </submittedName>
</protein>
<sequence length="286" mass="32272">MGVLFMFTLRSTIKLGHQADHSSFPRAPPFLQLQPLYAFGHHRYSNIYNQSSVSIQFPPISVHHLHVLKSSIRAAISSNDGTVSVVQFEDFVEKDWSFLDGENMVSDEEHMQKIDLIISAGNIVETSKVMISIGSEAFVDRVVNSSPCAQLLVVHDSLFILACIKEKYDKVKCWQGELINVPEKWTAFDVIFLYFLPALPNKLDHVLEALSGRCLPGARVVISHPQGRQAVEEQRYQHPDVVVSNLPQKMTLQSNAADHSFKMIKFIDEPGFYLAVLEFNEMTLAK</sequence>
<proteinExistence type="predicted"/>
<name>A0ABD1SP19_9LAMI</name>
<dbReference type="PANTHER" id="PTHR37217">
    <property type="entry name" value="EXPRESSED PROTEIN"/>
    <property type="match status" value="1"/>
</dbReference>
<reference evidence="2" key="1">
    <citation type="submission" date="2024-07" db="EMBL/GenBank/DDBJ databases">
        <title>Two chromosome-level genome assemblies of Korean endemic species Abeliophyllum distichum and Forsythia ovata (Oleaceae).</title>
        <authorList>
            <person name="Jang H."/>
        </authorList>
    </citation>
    <scope>NUCLEOTIDE SEQUENCE [LARGE SCALE GENOMIC DNA]</scope>
</reference>
<keyword evidence="2" id="KW-1185">Reference proteome</keyword>
<accession>A0ABD1SP19</accession>
<organism evidence="1 2">
    <name type="scientific">Forsythia ovata</name>
    <dbReference type="NCBI Taxonomy" id="205694"/>
    <lineage>
        <taxon>Eukaryota</taxon>
        <taxon>Viridiplantae</taxon>
        <taxon>Streptophyta</taxon>
        <taxon>Embryophyta</taxon>
        <taxon>Tracheophyta</taxon>
        <taxon>Spermatophyta</taxon>
        <taxon>Magnoliopsida</taxon>
        <taxon>eudicotyledons</taxon>
        <taxon>Gunneridae</taxon>
        <taxon>Pentapetalae</taxon>
        <taxon>asterids</taxon>
        <taxon>lamiids</taxon>
        <taxon>Lamiales</taxon>
        <taxon>Oleaceae</taxon>
        <taxon>Forsythieae</taxon>
        <taxon>Forsythia</taxon>
    </lineage>
</organism>
<comment type="caution">
    <text evidence="1">The sequence shown here is derived from an EMBL/GenBank/DDBJ whole genome shotgun (WGS) entry which is preliminary data.</text>
</comment>
<dbReference type="EMBL" id="JBFOLJ010000010">
    <property type="protein sequence ID" value="KAL2501504.1"/>
    <property type="molecule type" value="Genomic_DNA"/>
</dbReference>
<dbReference type="Proteomes" id="UP001604277">
    <property type="component" value="Unassembled WGS sequence"/>
</dbReference>
<dbReference type="AlphaFoldDB" id="A0ABD1SP19"/>
<dbReference type="SUPFAM" id="SSF53335">
    <property type="entry name" value="S-adenosyl-L-methionine-dependent methyltransferases"/>
    <property type="match status" value="1"/>
</dbReference>
<evidence type="ECO:0000313" key="2">
    <source>
        <dbReference type="Proteomes" id="UP001604277"/>
    </source>
</evidence>
<evidence type="ECO:0000313" key="1">
    <source>
        <dbReference type="EMBL" id="KAL2501504.1"/>
    </source>
</evidence>
<dbReference type="PANTHER" id="PTHR37217:SF1">
    <property type="entry name" value="EXPRESSED PROTEIN"/>
    <property type="match status" value="1"/>
</dbReference>
<gene>
    <name evidence="1" type="ORF">Fot_35352</name>
</gene>